<dbReference type="InterPro" id="IPR012910">
    <property type="entry name" value="Plug_dom"/>
</dbReference>
<keyword evidence="4 12" id="KW-1134">Transmembrane beta strand</keyword>
<sequence>MFLRTPVALAVLLSAHALATAQSSSSSSSTLDTGTDYVVTAARAVQAMGTQVRPVQVITAEDIRQSGAGSLTDLLRTLGGVEVTSNGGIGHSSSVFTRGANSDHTVVLLDGVRIGSVTLGSASLEAIPLALIERVEVLAGASSSLYGADAIGGVIQIFTKGAKRSPGASVLVTAGNDGLRQLSGSYVARHGDTDISLGANVLSTDGFNVTTPANTFSYNPDRDGFLQRGANARVVQQLGGGHQVSAHWLRTSGKLHYDGSKTLDTYTNQQTQLAALQWQGPLLEGVNSEVRVGRTWDKGETVTATTGHIDSVQDQASWINRVSLGGGTLTAGAEWLRQSVDSDTAYDVTSRRVSSGLLGWRAVIGAVSVQADARHDRNSQFGNHTTAQLATAWQVDSVWRLRASAGTAFRAPSFNLLYYPGFGNPALQPERSTNFELGTDATVAGWQFGATLFDNRLRDLIDYAPPTYEPANVAKAGNRGLVFTAAGALGDNTRVKLNATVQNPENRDTGMQLRRRAREYAGVHLTHQIGAVGVGADWTLVGERFDSASESATSRMGGYGLLAAFANWRLTPEWQLEGRVANLANKSYTTAVGYASPGRASQISLRWTPAL</sequence>
<dbReference type="RefSeq" id="WP_341398701.1">
    <property type="nucleotide sequence ID" value="NZ_JBBUTI010000005.1"/>
</dbReference>
<keyword evidence="3 12" id="KW-0813">Transport</keyword>
<proteinExistence type="inferred from homology"/>
<keyword evidence="18" id="KW-1185">Reference proteome</keyword>
<evidence type="ECO:0000313" key="18">
    <source>
        <dbReference type="Proteomes" id="UP001379945"/>
    </source>
</evidence>
<dbReference type="InterPro" id="IPR036942">
    <property type="entry name" value="Beta-barrel_TonB_sf"/>
</dbReference>
<dbReference type="InterPro" id="IPR039426">
    <property type="entry name" value="TonB-dep_rcpt-like"/>
</dbReference>
<evidence type="ECO:0000256" key="1">
    <source>
        <dbReference type="ARBA" id="ARBA00004571"/>
    </source>
</evidence>
<evidence type="ECO:0000259" key="15">
    <source>
        <dbReference type="Pfam" id="PF00593"/>
    </source>
</evidence>
<keyword evidence="7" id="KW-0406">Ion transport</keyword>
<comment type="similarity">
    <text evidence="2 12 13">Belongs to the TonB-dependent receptor family.</text>
</comment>
<dbReference type="SUPFAM" id="SSF56935">
    <property type="entry name" value="Porins"/>
    <property type="match status" value="1"/>
</dbReference>
<feature type="signal peptide" evidence="14">
    <location>
        <begin position="1"/>
        <end position="19"/>
    </location>
</feature>
<dbReference type="Pfam" id="PF07715">
    <property type="entry name" value="Plug"/>
    <property type="match status" value="1"/>
</dbReference>
<dbReference type="Proteomes" id="UP001379945">
    <property type="component" value="Unassembled WGS sequence"/>
</dbReference>
<accession>A0ABU9C6W2</accession>
<evidence type="ECO:0000256" key="11">
    <source>
        <dbReference type="ARBA" id="ARBA00023237"/>
    </source>
</evidence>
<dbReference type="PANTHER" id="PTHR30069:SF53">
    <property type="entry name" value="COLICIN I RECEPTOR-RELATED"/>
    <property type="match status" value="1"/>
</dbReference>
<evidence type="ECO:0000256" key="6">
    <source>
        <dbReference type="ARBA" id="ARBA00022729"/>
    </source>
</evidence>
<comment type="caution">
    <text evidence="17">The sequence shown here is derived from an EMBL/GenBank/DDBJ whole genome shotgun (WGS) entry which is preliminary data.</text>
</comment>
<dbReference type="Gene3D" id="2.170.130.10">
    <property type="entry name" value="TonB-dependent receptor, plug domain"/>
    <property type="match status" value="1"/>
</dbReference>
<dbReference type="Pfam" id="PF00593">
    <property type="entry name" value="TonB_dep_Rec_b-barrel"/>
    <property type="match status" value="1"/>
</dbReference>
<keyword evidence="6 14" id="KW-0732">Signal</keyword>
<gene>
    <name evidence="17" type="ORF">AACH00_08670</name>
</gene>
<evidence type="ECO:0000256" key="9">
    <source>
        <dbReference type="ARBA" id="ARBA00023136"/>
    </source>
</evidence>
<keyword evidence="5 12" id="KW-0812">Transmembrane</keyword>
<dbReference type="InterPro" id="IPR037066">
    <property type="entry name" value="Plug_dom_sf"/>
</dbReference>
<feature type="chain" id="PRO_5047024730" evidence="14">
    <location>
        <begin position="20"/>
        <end position="611"/>
    </location>
</feature>
<evidence type="ECO:0000256" key="13">
    <source>
        <dbReference type="RuleBase" id="RU003357"/>
    </source>
</evidence>
<comment type="subcellular location">
    <subcellularLocation>
        <location evidence="1 12">Cell outer membrane</location>
        <topology evidence="1 12">Multi-pass membrane protein</topology>
    </subcellularLocation>
</comment>
<evidence type="ECO:0000256" key="10">
    <source>
        <dbReference type="ARBA" id="ARBA00023170"/>
    </source>
</evidence>
<evidence type="ECO:0000256" key="12">
    <source>
        <dbReference type="PROSITE-ProRule" id="PRU01360"/>
    </source>
</evidence>
<evidence type="ECO:0000313" key="17">
    <source>
        <dbReference type="EMBL" id="MEK8046414.1"/>
    </source>
</evidence>
<dbReference type="Gene3D" id="2.40.170.20">
    <property type="entry name" value="TonB-dependent receptor, beta-barrel domain"/>
    <property type="match status" value="1"/>
</dbReference>
<evidence type="ECO:0000256" key="8">
    <source>
        <dbReference type="ARBA" id="ARBA00023077"/>
    </source>
</evidence>
<evidence type="ECO:0000259" key="16">
    <source>
        <dbReference type="Pfam" id="PF07715"/>
    </source>
</evidence>
<keyword evidence="10 17" id="KW-0675">Receptor</keyword>
<evidence type="ECO:0000256" key="3">
    <source>
        <dbReference type="ARBA" id="ARBA00022448"/>
    </source>
</evidence>
<evidence type="ECO:0000256" key="7">
    <source>
        <dbReference type="ARBA" id="ARBA00023065"/>
    </source>
</evidence>
<name>A0ABU9C6W2_9BURK</name>
<dbReference type="PROSITE" id="PS52016">
    <property type="entry name" value="TONB_DEPENDENT_REC_3"/>
    <property type="match status" value="1"/>
</dbReference>
<evidence type="ECO:0000256" key="2">
    <source>
        <dbReference type="ARBA" id="ARBA00009810"/>
    </source>
</evidence>
<evidence type="ECO:0000256" key="4">
    <source>
        <dbReference type="ARBA" id="ARBA00022452"/>
    </source>
</evidence>
<dbReference type="EMBL" id="JBBUTI010000005">
    <property type="protein sequence ID" value="MEK8046414.1"/>
    <property type="molecule type" value="Genomic_DNA"/>
</dbReference>
<keyword evidence="9 12" id="KW-0472">Membrane</keyword>
<dbReference type="PANTHER" id="PTHR30069">
    <property type="entry name" value="TONB-DEPENDENT OUTER MEMBRANE RECEPTOR"/>
    <property type="match status" value="1"/>
</dbReference>
<feature type="domain" description="TonB-dependent receptor plug" evidence="16">
    <location>
        <begin position="53"/>
        <end position="154"/>
    </location>
</feature>
<reference evidence="17 18" key="1">
    <citation type="submission" date="2024-04" db="EMBL/GenBank/DDBJ databases">
        <title>Novel species of the genus Ideonella isolated from streams.</title>
        <authorList>
            <person name="Lu H."/>
        </authorList>
    </citation>
    <scope>NUCLEOTIDE SEQUENCE [LARGE SCALE GENOMIC DNA]</scope>
    <source>
        <strain evidence="17 18">LYT19W</strain>
    </source>
</reference>
<evidence type="ECO:0000256" key="14">
    <source>
        <dbReference type="SAM" id="SignalP"/>
    </source>
</evidence>
<dbReference type="CDD" id="cd01347">
    <property type="entry name" value="ligand_gated_channel"/>
    <property type="match status" value="1"/>
</dbReference>
<evidence type="ECO:0000256" key="5">
    <source>
        <dbReference type="ARBA" id="ARBA00022692"/>
    </source>
</evidence>
<keyword evidence="8 13" id="KW-0798">TonB box</keyword>
<keyword evidence="11 12" id="KW-0998">Cell outer membrane</keyword>
<protein>
    <submittedName>
        <fullName evidence="17">TonB-dependent receptor</fullName>
    </submittedName>
</protein>
<feature type="domain" description="TonB-dependent receptor-like beta-barrel" evidence="15">
    <location>
        <begin position="177"/>
        <end position="583"/>
    </location>
</feature>
<organism evidence="17 18">
    <name type="scientific">Ideonella margarita</name>
    <dbReference type="NCBI Taxonomy" id="2984191"/>
    <lineage>
        <taxon>Bacteria</taxon>
        <taxon>Pseudomonadati</taxon>
        <taxon>Pseudomonadota</taxon>
        <taxon>Betaproteobacteria</taxon>
        <taxon>Burkholderiales</taxon>
        <taxon>Sphaerotilaceae</taxon>
        <taxon>Ideonella</taxon>
    </lineage>
</organism>
<dbReference type="InterPro" id="IPR000531">
    <property type="entry name" value="Beta-barrel_TonB"/>
</dbReference>